<dbReference type="InterPro" id="IPR033876">
    <property type="entry name" value="SAP-like"/>
</dbReference>
<dbReference type="GO" id="GO:0071944">
    <property type="term" value="C:cell periphery"/>
    <property type="evidence" value="ECO:0007669"/>
    <property type="project" value="UniProtKB-ARBA"/>
</dbReference>
<keyword evidence="2 8" id="KW-0645">Protease</keyword>
<evidence type="ECO:0000256" key="2">
    <source>
        <dbReference type="ARBA" id="ARBA00022670"/>
    </source>
</evidence>
<dbReference type="InterPro" id="IPR021109">
    <property type="entry name" value="Peptidase_aspartic_dom_sf"/>
</dbReference>
<evidence type="ECO:0000256" key="4">
    <source>
        <dbReference type="ARBA" id="ARBA00022750"/>
    </source>
</evidence>
<keyword evidence="5 8" id="KW-0378">Hydrolase</keyword>
<evidence type="ECO:0000259" key="11">
    <source>
        <dbReference type="PROSITE" id="PS51767"/>
    </source>
</evidence>
<dbReference type="PROSITE" id="PS51767">
    <property type="entry name" value="PEPTIDASE_A1"/>
    <property type="match status" value="1"/>
</dbReference>
<dbReference type="Pfam" id="PF00026">
    <property type="entry name" value="Asp"/>
    <property type="match status" value="1"/>
</dbReference>
<gene>
    <name evidence="12" type="ORF">LAME_0G06150G</name>
</gene>
<organism evidence="12 13">
    <name type="scientific">Lachancea meyersii CBS 8951</name>
    <dbReference type="NCBI Taxonomy" id="1266667"/>
    <lineage>
        <taxon>Eukaryota</taxon>
        <taxon>Fungi</taxon>
        <taxon>Dikarya</taxon>
        <taxon>Ascomycota</taxon>
        <taxon>Saccharomycotina</taxon>
        <taxon>Saccharomycetes</taxon>
        <taxon>Saccharomycetales</taxon>
        <taxon>Saccharomycetaceae</taxon>
        <taxon>Lachancea</taxon>
    </lineage>
</organism>
<dbReference type="PANTHER" id="PTHR47966">
    <property type="entry name" value="BETA-SITE APP-CLEAVING ENZYME, ISOFORM A-RELATED"/>
    <property type="match status" value="1"/>
</dbReference>
<proteinExistence type="inferred from homology"/>
<feature type="active site" evidence="6">
    <location>
        <position position="88"/>
    </location>
</feature>
<dbReference type="InterPro" id="IPR001969">
    <property type="entry name" value="Aspartic_peptidase_AS"/>
</dbReference>
<dbReference type="Proteomes" id="UP000191144">
    <property type="component" value="Chromosome G"/>
</dbReference>
<dbReference type="GO" id="GO:0004190">
    <property type="term" value="F:aspartic-type endopeptidase activity"/>
    <property type="evidence" value="ECO:0007669"/>
    <property type="project" value="UniProtKB-KW"/>
</dbReference>
<evidence type="ECO:0000256" key="5">
    <source>
        <dbReference type="ARBA" id="ARBA00022801"/>
    </source>
</evidence>
<evidence type="ECO:0000256" key="9">
    <source>
        <dbReference type="SAM" id="MobiDB-lite"/>
    </source>
</evidence>
<feature type="disulfide bond" evidence="7">
    <location>
        <begin position="364"/>
        <end position="399"/>
    </location>
</feature>
<keyword evidence="3 10" id="KW-0732">Signal</keyword>
<evidence type="ECO:0000256" key="8">
    <source>
        <dbReference type="RuleBase" id="RU000454"/>
    </source>
</evidence>
<keyword evidence="4 8" id="KW-0064">Aspartyl protease</keyword>
<dbReference type="Gene3D" id="2.40.70.10">
    <property type="entry name" value="Acid Proteases"/>
    <property type="match status" value="2"/>
</dbReference>
<evidence type="ECO:0000256" key="7">
    <source>
        <dbReference type="PIRSR" id="PIRSR601461-2"/>
    </source>
</evidence>
<feature type="signal peptide" evidence="10">
    <location>
        <begin position="1"/>
        <end position="19"/>
    </location>
</feature>
<dbReference type="PROSITE" id="PS00141">
    <property type="entry name" value="ASP_PROTEASE"/>
    <property type="match status" value="1"/>
</dbReference>
<feature type="active site" evidence="6">
    <location>
        <position position="329"/>
    </location>
</feature>
<evidence type="ECO:0000313" key="12">
    <source>
        <dbReference type="EMBL" id="SCU99882.1"/>
    </source>
</evidence>
<dbReference type="GO" id="GO:0006508">
    <property type="term" value="P:proteolysis"/>
    <property type="evidence" value="ECO:0007669"/>
    <property type="project" value="UniProtKB-KW"/>
</dbReference>
<feature type="region of interest" description="Disordered" evidence="9">
    <location>
        <begin position="486"/>
        <end position="561"/>
    </location>
</feature>
<dbReference type="CDD" id="cd05474">
    <property type="entry name" value="SAP_like"/>
    <property type="match status" value="1"/>
</dbReference>
<evidence type="ECO:0000256" key="10">
    <source>
        <dbReference type="SAM" id="SignalP"/>
    </source>
</evidence>
<evidence type="ECO:0000313" key="13">
    <source>
        <dbReference type="Proteomes" id="UP000191144"/>
    </source>
</evidence>
<evidence type="ECO:0000256" key="6">
    <source>
        <dbReference type="PIRSR" id="PIRSR601461-1"/>
    </source>
</evidence>
<dbReference type="InterPro" id="IPR033121">
    <property type="entry name" value="PEPTIDASE_A1"/>
</dbReference>
<dbReference type="OrthoDB" id="771136at2759"/>
<feature type="compositionally biased region" description="Polar residues" evidence="9">
    <location>
        <begin position="487"/>
        <end position="556"/>
    </location>
</feature>
<dbReference type="SUPFAM" id="SSF50630">
    <property type="entry name" value="Acid proteases"/>
    <property type="match status" value="1"/>
</dbReference>
<accession>A0A1G4K7J2</accession>
<keyword evidence="7" id="KW-1015">Disulfide bond</keyword>
<dbReference type="PANTHER" id="PTHR47966:SF65">
    <property type="entry name" value="ASPARTIC-TYPE ENDOPEPTIDASE"/>
    <property type="match status" value="1"/>
</dbReference>
<dbReference type="EMBL" id="LT598484">
    <property type="protein sequence ID" value="SCU99882.1"/>
    <property type="molecule type" value="Genomic_DNA"/>
</dbReference>
<name>A0A1G4K7J2_9SACH</name>
<feature type="domain" description="Peptidase A1" evidence="11">
    <location>
        <begin position="70"/>
        <end position="434"/>
    </location>
</feature>
<evidence type="ECO:0000256" key="3">
    <source>
        <dbReference type="ARBA" id="ARBA00022729"/>
    </source>
</evidence>
<keyword evidence="13" id="KW-1185">Reference proteome</keyword>
<protein>
    <submittedName>
        <fullName evidence="12">LAME_0G06150g1_1</fullName>
    </submittedName>
</protein>
<evidence type="ECO:0000256" key="1">
    <source>
        <dbReference type="ARBA" id="ARBA00007447"/>
    </source>
</evidence>
<sequence length="822" mass="89370">MPYRCLLLVLLYIFQYVSATGYLGLCFTKFKGSTFESAVKLSSQSPYLQKRALQRDEFLQVQLTNKNDFYSVTLDIGTPAQQVTVLFDTGSSDLWFSSSQNPYCLNHETDDTDYDRRANLYEATSTISAAPDTTFMGVPIAPTIDCDQFGTFDYSNSSTFEANTSKPFRTLYADGSYALGFWGRDELYLDDEEISQLEFAVAEISNSTVGVLGVGIRQLESTFNYFNGSTYTYPNFPVILKEKGVIERIAFSLYLNSLDASTGSVLFGGVDHSKYTGDLYTVPLVNTYKSKGVPQPIQFEITVQGVGMKSKKSCQQETMSTIKFPAYLDSGATLMFMDASIVEKVAQFVNATWSDDWQFYMLDCPADNDDTKIVFDFGGLQINTPLSDYILQTDQEGLCALGIIPGDQHATFGDVFLSSVYAVYDLEQLEISLAQANYNAGSPEIDVIRSTIPGAKKMPHYSNTWEQDASDVALVTKDLFSSHMPCRTTSRTHNIPTNSSTLHKQSPFNISQTSIPHTPSGNNATITSPVEPHLSSQQPKTSKPSTEYESLTSSPFSTSNTYTITETTKSTAWESSECGSPDEFEFSYTGKMYKVSTLYPAQNISRNETGESSFAATPANVSRHSLSFITGTVVNPGTAITSSVLEVISETRPVVASGTPSATSIFTIQSLSSGFSSTPIKQDTLSGSATSIRTIKQTSAVSIELQSSGKSTDQIAAETACQSCLSQATTSSVFHSTDDLYQGSGIWTVISDSENPGKTSGSGRITGSSELVSGAQVKGTLSPSSTYYIVTQSDSGCSRRHTINCGLVATLMTFFLTVLSAL</sequence>
<reference evidence="13" key="1">
    <citation type="submission" date="2016-03" db="EMBL/GenBank/DDBJ databases">
        <authorList>
            <person name="Devillers Hugo."/>
        </authorList>
    </citation>
    <scope>NUCLEOTIDE SEQUENCE [LARGE SCALE GENOMIC DNA]</scope>
</reference>
<comment type="similarity">
    <text evidence="1 8">Belongs to the peptidase A1 family.</text>
</comment>
<dbReference type="AlphaFoldDB" id="A0A1G4K7J2"/>
<dbReference type="InterPro" id="IPR001461">
    <property type="entry name" value="Aspartic_peptidase_A1"/>
</dbReference>
<feature type="chain" id="PRO_5009236405" evidence="10">
    <location>
        <begin position="20"/>
        <end position="822"/>
    </location>
</feature>
<dbReference type="PRINTS" id="PR00792">
    <property type="entry name" value="PEPSIN"/>
</dbReference>